<dbReference type="InterPro" id="IPR036873">
    <property type="entry name" value="Rhodanese-like_dom_sf"/>
</dbReference>
<accession>A0A381QMW0</accession>
<dbReference type="CDD" id="cd00158">
    <property type="entry name" value="RHOD"/>
    <property type="match status" value="1"/>
</dbReference>
<dbReference type="SUPFAM" id="SSF52821">
    <property type="entry name" value="Rhodanese/Cell cycle control phosphatase"/>
    <property type="match status" value="1"/>
</dbReference>
<proteinExistence type="predicted"/>
<dbReference type="Pfam" id="PF00581">
    <property type="entry name" value="Rhodanese"/>
    <property type="match status" value="1"/>
</dbReference>
<evidence type="ECO:0000313" key="2">
    <source>
        <dbReference type="EMBL" id="SUZ80274.1"/>
    </source>
</evidence>
<dbReference type="Gene3D" id="3.40.250.10">
    <property type="entry name" value="Rhodanese-like domain"/>
    <property type="match status" value="1"/>
</dbReference>
<evidence type="ECO:0000259" key="1">
    <source>
        <dbReference type="PROSITE" id="PS50206"/>
    </source>
</evidence>
<name>A0A381QMW0_9ZZZZ</name>
<dbReference type="InterPro" id="IPR001763">
    <property type="entry name" value="Rhodanese-like_dom"/>
</dbReference>
<protein>
    <recommendedName>
        <fullName evidence="1">Rhodanese domain-containing protein</fullName>
    </recommendedName>
</protein>
<dbReference type="AlphaFoldDB" id="A0A381QMW0"/>
<feature type="domain" description="Rhodanese" evidence="1">
    <location>
        <begin position="3"/>
        <end position="33"/>
    </location>
</feature>
<gene>
    <name evidence="2" type="ORF">METZ01_LOCUS33128</name>
</gene>
<feature type="non-terminal residue" evidence="2">
    <location>
        <position position="1"/>
    </location>
</feature>
<dbReference type="EMBL" id="UINC01001420">
    <property type="protein sequence ID" value="SUZ80274.1"/>
    <property type="molecule type" value="Genomic_DNA"/>
</dbReference>
<sequence>VSAQILQEMGFNNVTYMEGGMEAWKEAGFPTKE</sequence>
<organism evidence="2">
    <name type="scientific">marine metagenome</name>
    <dbReference type="NCBI Taxonomy" id="408172"/>
    <lineage>
        <taxon>unclassified sequences</taxon>
        <taxon>metagenomes</taxon>
        <taxon>ecological metagenomes</taxon>
    </lineage>
</organism>
<reference evidence="2" key="1">
    <citation type="submission" date="2018-05" db="EMBL/GenBank/DDBJ databases">
        <authorList>
            <person name="Lanie J.A."/>
            <person name="Ng W.-L."/>
            <person name="Kazmierczak K.M."/>
            <person name="Andrzejewski T.M."/>
            <person name="Davidsen T.M."/>
            <person name="Wayne K.J."/>
            <person name="Tettelin H."/>
            <person name="Glass J.I."/>
            <person name="Rusch D."/>
            <person name="Podicherti R."/>
            <person name="Tsui H.-C.T."/>
            <person name="Winkler M.E."/>
        </authorList>
    </citation>
    <scope>NUCLEOTIDE SEQUENCE</scope>
</reference>
<dbReference type="PROSITE" id="PS50206">
    <property type="entry name" value="RHODANESE_3"/>
    <property type="match status" value="1"/>
</dbReference>